<comment type="pathway">
    <text evidence="2">Protein modification; protein ubiquitination.</text>
</comment>
<feature type="compositionally biased region" description="Basic and acidic residues" evidence="8">
    <location>
        <begin position="970"/>
        <end position="987"/>
    </location>
</feature>
<dbReference type="FunFam" id="2.60.40.2840:FF:000001">
    <property type="entry name" value="E3 ubiquitin-protein ligase HECW2 isoform X1"/>
    <property type="match status" value="1"/>
</dbReference>
<feature type="compositionally biased region" description="Polar residues" evidence="8">
    <location>
        <begin position="588"/>
        <end position="603"/>
    </location>
</feature>
<dbReference type="SUPFAM" id="SSF56204">
    <property type="entry name" value="Hect, E3 ligase catalytic domain"/>
    <property type="match status" value="1"/>
</dbReference>
<dbReference type="SMART" id="SM00239">
    <property type="entry name" value="C2"/>
    <property type="match status" value="1"/>
</dbReference>
<dbReference type="Pfam" id="PF00168">
    <property type="entry name" value="C2"/>
    <property type="match status" value="1"/>
</dbReference>
<dbReference type="Gene3D" id="3.90.1750.10">
    <property type="entry name" value="Hect, E3 ligase catalytic domains"/>
    <property type="match status" value="1"/>
</dbReference>
<dbReference type="EC" id="2.3.2.26" evidence="3"/>
<feature type="region of interest" description="Disordered" evidence="8">
    <location>
        <begin position="1169"/>
        <end position="1201"/>
    </location>
</feature>
<evidence type="ECO:0000256" key="3">
    <source>
        <dbReference type="ARBA" id="ARBA00012485"/>
    </source>
</evidence>
<feature type="region of interest" description="Disordered" evidence="8">
    <location>
        <begin position="728"/>
        <end position="786"/>
    </location>
</feature>
<comment type="catalytic activity">
    <reaction evidence="1">
        <text>S-ubiquitinyl-[E2 ubiquitin-conjugating enzyme]-L-cysteine + [acceptor protein]-L-lysine = [E2 ubiquitin-conjugating enzyme]-L-cysteine + N(6)-ubiquitinyl-[acceptor protein]-L-lysine.</text>
        <dbReference type="EC" id="2.3.2.26"/>
    </reaction>
</comment>
<feature type="region of interest" description="Disordered" evidence="8">
    <location>
        <begin position="959"/>
        <end position="1022"/>
    </location>
</feature>
<feature type="region of interest" description="Disordered" evidence="8">
    <location>
        <begin position="1292"/>
        <end position="1318"/>
    </location>
</feature>
<protein>
    <recommendedName>
        <fullName evidence="3">HECT-type E3 ubiquitin transferase</fullName>
        <ecNumber evidence="3">2.3.2.26</ecNumber>
    </recommendedName>
</protein>
<dbReference type="SUPFAM" id="SSF49562">
    <property type="entry name" value="C2 domain (Calcium/lipid-binding domain, CaLB)"/>
    <property type="match status" value="1"/>
</dbReference>
<feature type="domain" description="WW" evidence="10">
    <location>
        <begin position="930"/>
        <end position="963"/>
    </location>
</feature>
<feature type="compositionally biased region" description="Low complexity" evidence="8">
    <location>
        <begin position="10"/>
        <end position="23"/>
    </location>
</feature>
<dbReference type="GO" id="GO:0061630">
    <property type="term" value="F:ubiquitin protein ligase activity"/>
    <property type="evidence" value="ECO:0007669"/>
    <property type="project" value="UniProtKB-EC"/>
</dbReference>
<organism evidence="12 13">
    <name type="scientific">Patiria miniata</name>
    <name type="common">Bat star</name>
    <name type="synonym">Asterina miniata</name>
    <dbReference type="NCBI Taxonomy" id="46514"/>
    <lineage>
        <taxon>Eukaryota</taxon>
        <taxon>Metazoa</taxon>
        <taxon>Echinodermata</taxon>
        <taxon>Eleutherozoa</taxon>
        <taxon>Asterozoa</taxon>
        <taxon>Asteroidea</taxon>
        <taxon>Valvatacea</taxon>
        <taxon>Valvatida</taxon>
        <taxon>Asterinidae</taxon>
        <taxon>Patiria</taxon>
    </lineage>
</organism>
<feature type="compositionally biased region" description="Polar residues" evidence="8">
    <location>
        <begin position="511"/>
        <end position="522"/>
    </location>
</feature>
<feature type="domain" description="HECT" evidence="11">
    <location>
        <begin position="1369"/>
        <end position="1704"/>
    </location>
</feature>
<dbReference type="InterPro" id="IPR036020">
    <property type="entry name" value="WW_dom_sf"/>
</dbReference>
<evidence type="ECO:0000256" key="5">
    <source>
        <dbReference type="ARBA" id="ARBA00022737"/>
    </source>
</evidence>
<dbReference type="PROSITE" id="PS01159">
    <property type="entry name" value="WW_DOMAIN_1"/>
    <property type="match status" value="2"/>
</dbReference>
<dbReference type="GO" id="GO:0005737">
    <property type="term" value="C:cytoplasm"/>
    <property type="evidence" value="ECO:0007669"/>
    <property type="project" value="UniProtKB-ARBA"/>
</dbReference>
<evidence type="ECO:0000313" key="13">
    <source>
        <dbReference type="Proteomes" id="UP000887568"/>
    </source>
</evidence>
<feature type="region of interest" description="Disordered" evidence="8">
    <location>
        <begin position="801"/>
        <end position="909"/>
    </location>
</feature>
<feature type="compositionally biased region" description="Low complexity" evidence="8">
    <location>
        <begin position="1306"/>
        <end position="1318"/>
    </location>
</feature>
<dbReference type="PROSITE" id="PS50237">
    <property type="entry name" value="HECT"/>
    <property type="match status" value="1"/>
</dbReference>
<dbReference type="CDD" id="cd00201">
    <property type="entry name" value="WW"/>
    <property type="match status" value="2"/>
</dbReference>
<dbReference type="InterPro" id="IPR035892">
    <property type="entry name" value="C2_domain_sf"/>
</dbReference>
<dbReference type="Pfam" id="PF00632">
    <property type="entry name" value="HECT"/>
    <property type="match status" value="1"/>
</dbReference>
<feature type="region of interest" description="Disordered" evidence="8">
    <location>
        <begin position="679"/>
        <end position="705"/>
    </location>
</feature>
<feature type="compositionally biased region" description="Polar residues" evidence="8">
    <location>
        <begin position="530"/>
        <end position="540"/>
    </location>
</feature>
<evidence type="ECO:0000256" key="2">
    <source>
        <dbReference type="ARBA" id="ARBA00004906"/>
    </source>
</evidence>
<feature type="compositionally biased region" description="Low complexity" evidence="8">
    <location>
        <begin position="829"/>
        <end position="846"/>
    </location>
</feature>
<dbReference type="PROSITE" id="PS50004">
    <property type="entry name" value="C2"/>
    <property type="match status" value="1"/>
</dbReference>
<dbReference type="SUPFAM" id="SSF51045">
    <property type="entry name" value="WW domain"/>
    <property type="match status" value="2"/>
</dbReference>
<dbReference type="Gene3D" id="2.60.40.150">
    <property type="entry name" value="C2 domain"/>
    <property type="match status" value="1"/>
</dbReference>
<dbReference type="Gene3D" id="3.30.2410.10">
    <property type="entry name" value="Hect, E3 ligase catalytic domain"/>
    <property type="match status" value="1"/>
</dbReference>
<dbReference type="Pfam" id="PF16562">
    <property type="entry name" value="HECW_N"/>
    <property type="match status" value="1"/>
</dbReference>
<dbReference type="Gene3D" id="2.20.70.10">
    <property type="match status" value="2"/>
</dbReference>
<evidence type="ECO:0000259" key="9">
    <source>
        <dbReference type="PROSITE" id="PS50004"/>
    </source>
</evidence>
<feature type="region of interest" description="Disordered" evidence="8">
    <location>
        <begin position="377"/>
        <end position="412"/>
    </location>
</feature>
<dbReference type="GeneID" id="119719272"/>
<dbReference type="RefSeq" id="XP_038044585.1">
    <property type="nucleotide sequence ID" value="XM_038188657.1"/>
</dbReference>
<feature type="region of interest" description="Disordered" evidence="8">
    <location>
        <begin position="468"/>
        <end position="544"/>
    </location>
</feature>
<feature type="region of interest" description="Disordered" evidence="8">
    <location>
        <begin position="639"/>
        <end position="663"/>
    </location>
</feature>
<dbReference type="EnsemblMetazoa" id="XM_038188657.1">
    <property type="protein sequence ID" value="XP_038044585.1"/>
    <property type="gene ID" value="LOC119719272"/>
</dbReference>
<dbReference type="OrthoDB" id="5987976at2759"/>
<feature type="compositionally biased region" description="Basic and acidic residues" evidence="8">
    <location>
        <begin position="1189"/>
        <end position="1201"/>
    </location>
</feature>
<feature type="compositionally biased region" description="Polar residues" evidence="8">
    <location>
        <begin position="735"/>
        <end position="786"/>
    </location>
</feature>
<feature type="compositionally biased region" description="Low complexity" evidence="8">
    <location>
        <begin position="1004"/>
        <end position="1013"/>
    </location>
</feature>
<dbReference type="Gene3D" id="3.30.2160.10">
    <property type="entry name" value="Hect, E3 ligase catalytic domain"/>
    <property type="match status" value="1"/>
</dbReference>
<dbReference type="GO" id="GO:0048814">
    <property type="term" value="P:regulation of dendrite morphogenesis"/>
    <property type="evidence" value="ECO:0007669"/>
    <property type="project" value="TreeGrafter"/>
</dbReference>
<keyword evidence="4" id="KW-0808">Transferase</keyword>
<evidence type="ECO:0000256" key="7">
    <source>
        <dbReference type="PROSITE-ProRule" id="PRU00104"/>
    </source>
</evidence>
<evidence type="ECO:0000313" key="12">
    <source>
        <dbReference type="EnsemblMetazoa" id="XP_038044585.1"/>
    </source>
</evidence>
<dbReference type="InterPro" id="IPR001202">
    <property type="entry name" value="WW_dom"/>
</dbReference>
<feature type="region of interest" description="Disordered" evidence="8">
    <location>
        <begin position="1"/>
        <end position="23"/>
    </location>
</feature>
<dbReference type="EnsemblMetazoa" id="XM_038188656.1">
    <property type="protein sequence ID" value="XP_038044584.1"/>
    <property type="gene ID" value="LOC119719272"/>
</dbReference>
<dbReference type="InterPro" id="IPR040524">
    <property type="entry name" value="HECW1_helix"/>
</dbReference>
<feature type="domain" description="C2" evidence="9">
    <location>
        <begin position="178"/>
        <end position="313"/>
    </location>
</feature>
<evidence type="ECO:0000256" key="6">
    <source>
        <dbReference type="ARBA" id="ARBA00022786"/>
    </source>
</evidence>
<reference evidence="12" key="1">
    <citation type="submission" date="2022-11" db="UniProtKB">
        <authorList>
            <consortium name="EnsemblMetazoa"/>
        </authorList>
    </citation>
    <scope>IDENTIFICATION</scope>
</reference>
<dbReference type="OMA" id="TAGQHRE"/>
<feature type="compositionally biased region" description="Low complexity" evidence="8">
    <location>
        <begin position="645"/>
        <end position="658"/>
    </location>
</feature>
<feature type="region of interest" description="Disordered" evidence="8">
    <location>
        <begin position="563"/>
        <end position="614"/>
    </location>
</feature>
<dbReference type="InterPro" id="IPR032348">
    <property type="entry name" value="HECW_N"/>
</dbReference>
<dbReference type="Proteomes" id="UP000887568">
    <property type="component" value="Unplaced"/>
</dbReference>
<name>A0A913Z1M4_PATMI</name>
<dbReference type="InterPro" id="IPR035983">
    <property type="entry name" value="Hect_E3_ubiquitin_ligase"/>
</dbReference>
<dbReference type="GO" id="GO:0006511">
    <property type="term" value="P:ubiquitin-dependent protein catabolic process"/>
    <property type="evidence" value="ECO:0007669"/>
    <property type="project" value="TreeGrafter"/>
</dbReference>
<feature type="compositionally biased region" description="Polar residues" evidence="8">
    <location>
        <begin position="564"/>
        <end position="574"/>
    </location>
</feature>
<dbReference type="FunFam" id="3.30.2160.10:FF:000005">
    <property type="entry name" value="E3 ubiquitin-protein ligase HECW2 isoform X1"/>
    <property type="match status" value="1"/>
</dbReference>
<dbReference type="SMART" id="SM00119">
    <property type="entry name" value="HECTc"/>
    <property type="match status" value="1"/>
</dbReference>
<dbReference type="Pfam" id="PF00397">
    <property type="entry name" value="WW"/>
    <property type="match status" value="1"/>
</dbReference>
<dbReference type="Pfam" id="PF18436">
    <property type="entry name" value="HECW1_helix"/>
    <property type="match status" value="1"/>
</dbReference>
<dbReference type="SMART" id="SM00456">
    <property type="entry name" value="WW"/>
    <property type="match status" value="2"/>
</dbReference>
<feature type="domain" description="WW" evidence="10">
    <location>
        <begin position="1095"/>
        <end position="1128"/>
    </location>
</feature>
<dbReference type="InterPro" id="IPR000569">
    <property type="entry name" value="HECT_dom"/>
</dbReference>
<dbReference type="Gene3D" id="2.60.40.2840">
    <property type="match status" value="1"/>
</dbReference>
<evidence type="ECO:0000259" key="11">
    <source>
        <dbReference type="PROSITE" id="PS50237"/>
    </source>
</evidence>
<dbReference type="PANTHER" id="PTHR11254:SF320">
    <property type="entry name" value="HECT-TYPE E3 UBIQUITIN TRANSFERASE"/>
    <property type="match status" value="1"/>
</dbReference>
<dbReference type="PROSITE" id="PS50020">
    <property type="entry name" value="WW_DOMAIN_2"/>
    <property type="match status" value="2"/>
</dbReference>
<keyword evidence="6 7" id="KW-0833">Ubl conjugation pathway</keyword>
<dbReference type="FunFam" id="3.90.1750.10:FF:000079">
    <property type="entry name" value="E3 ubiquitin-protein ligase"/>
    <property type="match status" value="1"/>
</dbReference>
<keyword evidence="13" id="KW-1185">Reference proteome</keyword>
<evidence type="ECO:0000259" key="10">
    <source>
        <dbReference type="PROSITE" id="PS50020"/>
    </source>
</evidence>
<dbReference type="RefSeq" id="XP_038044584.1">
    <property type="nucleotide sequence ID" value="XM_038188656.1"/>
</dbReference>
<dbReference type="FunFam" id="3.30.2410.10:FF:000002">
    <property type="entry name" value="E3 ubiquitin-protein ligase HECW2"/>
    <property type="match status" value="1"/>
</dbReference>
<dbReference type="PANTHER" id="PTHR11254">
    <property type="entry name" value="HECT DOMAIN UBIQUITIN-PROTEIN LIGASE"/>
    <property type="match status" value="1"/>
</dbReference>
<dbReference type="GO" id="GO:0016567">
    <property type="term" value="P:protein ubiquitination"/>
    <property type="evidence" value="ECO:0007669"/>
    <property type="project" value="TreeGrafter"/>
</dbReference>
<sequence length="1704" mass="189305">MTDREALKMAANPGLANPGPAPLAGSEAHDRLGLFATLQHIPTLRRIRRLSVHDRSNSDSNLAHPDLQRWSMSSLMVNKHEVTLEPDTQLIVYWDIKDSVSASDWIGLYLEGSFARENSPTNFQSFKNRGLSATHKGQIVWHMDSETCFRKPVTRVCFKYYHGTTGELRAVTPTITVRNPNASETEDSTPDNGPLFNISISDLKGIGLKKGMFFNPDPYIKFSIQPGRNHNLPLSDSHYDQDQRTSIAEKTVMPSWDDQEFHFRAARTDVLEMEVKDKFVRSRPIISRFLGRLAIPIQRLLEKAALGERTVTYNLAKRHPSDHVSGCLTFTVEIDQEDSPENESVANGDEEHVADHVTRSASVPAIASLQEELDSRNRAGTLPSPTRPSAGAHHAAADRTISAPSTFHPGSVIRATNGRAPETPTEDITHPITHEQLSAAARQTNTQSIGDIQSIQCSLILPDKGASNDNDRVRVGSVRHTSPSRPTELKLLIPGSKGTTSQPDVVAPAVATQTSPSPQPTSDAPKGRTMQATRSHQAKAQTPDVVEEAMFPLTLDDSELDHASASNDTRSELSNDLDEVSDRRASADGSSLSRRSRELQNTGLSSSLPSKPHSTSALAADRLLSNENLVARAFLSSSPLRIHQSSSNSPSTSPLGSPASRRRAISDIALQREIEEEVSRLRMRSSTAMPNREPETPTNTPVGTPQVDSHLTEHSAVANVNLKQASADVTAVPKNKSTQVVRPSANLAENTETVAAGPRNNNNSQTQPANSASVETASVSNAADPTSIEGASTTLVTMSQNSITQSEAGSEASPEGTVSSHGDARSTTESESFESGTSHSAGSESSDLNARGGDSTHPDEQASANGAAGKGDNVWQRRKKYKSSRPSLRVNITGVTSDSTDIDAERTPTTPVLTPQRVTYQRYELPVGEEPLPENWEARIDQYGRVFYINHVQRTTTWTKPKISNATQQEHQDRDSRQSRQQLDRRYQSIHRTLQRQDNVLEESSSASTSTDSIPEIQSPRGRHSFLEAPAVKFITRPDFFTILHSNAEAKQMFQRNTSVKHMVNRIRRDPGKFSDYQHNRDLVALLNLFVEQQAELPRGWESKHDKSGKVFFIDHTSHCTTFIDPRLPLEVTDPTASLLQAPSRGRMRSRSEGEGIIDAANEANSAAGAASGLTRNQSGPPVQPRPVETLRGDQPTRGKDEAVPMAYNEKVVAFLRQPNIMDILKERKGDLSTNPKLRDKLHLVRQEGIAALERLSNDVELIILLSLFEDDVMSYTTTVPQAASQLRSSLANISPHNTPQPSPHSSPVVSRANARAPAPYRRDFDAKLRGFYRKMEAKGFGQGPTKLKLTIRRDHLLEDAFGKIMAISRKDIQKCKLFICFPGEEGLDYGGPSREFFFLLSRELFNPYYGLFEYSAIDTYTVQISPMSAFVDNYLDWFRFCGRVIGLAIIHHFLLDAFFTRPFYKALLRSASHLSDLESLDAEFYQSLLWTKDNDITDVLDLAFTVDEETFGQLVERELKPNGKNIPVTEKNKKEYIDRMVKWRIERGVVDQTDSLVRGFYEVVDTRLISVFDARELELVIAGTAEIDIHDWRKHTEYRGGYQDKHHIINWFWTAVECFDNERRLRLLQFVTGTSSIPYEGFAALRGSNGPRKFCIEKWGKVTSLPRAHTCFNRLDLPPYTSYAMLLEKLVIAVEETSTFGID</sequence>
<proteinExistence type="predicted"/>
<feature type="active site" description="Glycyl thioester intermediate" evidence="7">
    <location>
        <position position="1672"/>
    </location>
</feature>
<dbReference type="CDD" id="cd00078">
    <property type="entry name" value="HECTc"/>
    <property type="match status" value="1"/>
</dbReference>
<evidence type="ECO:0000256" key="8">
    <source>
        <dbReference type="SAM" id="MobiDB-lite"/>
    </source>
</evidence>
<dbReference type="FunFam" id="3.90.1750.10:FF:000036">
    <property type="entry name" value="E3 ubiquitin-protein ligase HECW2"/>
    <property type="match status" value="1"/>
</dbReference>
<evidence type="ECO:0000256" key="1">
    <source>
        <dbReference type="ARBA" id="ARBA00000885"/>
    </source>
</evidence>
<dbReference type="InterPro" id="IPR050409">
    <property type="entry name" value="E3_ubiq-protein_ligase"/>
</dbReference>
<feature type="compositionally biased region" description="Low complexity" evidence="8">
    <location>
        <begin position="604"/>
        <end position="614"/>
    </location>
</feature>
<accession>A0A913Z1M4</accession>
<evidence type="ECO:0000256" key="4">
    <source>
        <dbReference type="ARBA" id="ARBA00022679"/>
    </source>
</evidence>
<keyword evidence="5" id="KW-0677">Repeat</keyword>
<dbReference type="InterPro" id="IPR000008">
    <property type="entry name" value="C2_dom"/>
</dbReference>